<comment type="caution">
    <text evidence="2">The sequence shown here is derived from an EMBL/GenBank/DDBJ whole genome shotgun (WGS) entry which is preliminary data.</text>
</comment>
<dbReference type="EMBL" id="JACOPP010000006">
    <property type="protein sequence ID" value="MBC5733428.1"/>
    <property type="molecule type" value="Genomic_DNA"/>
</dbReference>
<reference evidence="2" key="1">
    <citation type="submission" date="2020-08" db="EMBL/GenBank/DDBJ databases">
        <title>Genome public.</title>
        <authorList>
            <person name="Liu C."/>
            <person name="Sun Q."/>
        </authorList>
    </citation>
    <scope>NUCLEOTIDE SEQUENCE</scope>
    <source>
        <strain evidence="2">NSJ-51</strain>
    </source>
</reference>
<evidence type="ECO:0000313" key="3">
    <source>
        <dbReference type="Proteomes" id="UP000661435"/>
    </source>
</evidence>
<gene>
    <name evidence="2" type="ORF">H8S57_06770</name>
</gene>
<organism evidence="2 3">
    <name type="scientific">Lawsonibacter hominis</name>
    <dbReference type="NCBI Taxonomy" id="2763053"/>
    <lineage>
        <taxon>Bacteria</taxon>
        <taxon>Bacillati</taxon>
        <taxon>Bacillota</taxon>
        <taxon>Clostridia</taxon>
        <taxon>Eubacteriales</taxon>
        <taxon>Oscillospiraceae</taxon>
        <taxon>Lawsonibacter</taxon>
    </lineage>
</organism>
<feature type="region of interest" description="Disordered" evidence="1">
    <location>
        <begin position="1"/>
        <end position="49"/>
    </location>
</feature>
<dbReference type="RefSeq" id="WP_186907322.1">
    <property type="nucleotide sequence ID" value="NZ_JACOPP010000006.1"/>
</dbReference>
<evidence type="ECO:0000313" key="2">
    <source>
        <dbReference type="EMBL" id="MBC5733428.1"/>
    </source>
</evidence>
<evidence type="ECO:0000256" key="1">
    <source>
        <dbReference type="SAM" id="MobiDB-lite"/>
    </source>
</evidence>
<dbReference type="AlphaFoldDB" id="A0A8J6MES6"/>
<protein>
    <submittedName>
        <fullName evidence="2">Uncharacterized protein</fullName>
    </submittedName>
</protein>
<sequence length="100" mass="10900">MYNRYIPNGTAYTRVLEEDEPPRPLRPEPEPAAAAPSAPEPAQPEPAKKTGLAGLLKGLKLEELDTGDILLLLILLFLFLEGDDLELIITLGLLLLLGLE</sequence>
<name>A0A8J6MES6_9FIRM</name>
<keyword evidence="3" id="KW-1185">Reference proteome</keyword>
<dbReference type="Proteomes" id="UP000661435">
    <property type="component" value="Unassembled WGS sequence"/>
</dbReference>
<accession>A0A8J6MES6</accession>
<proteinExistence type="predicted"/>